<dbReference type="EMBL" id="AFCW01002190">
    <property type="protein sequence ID" value="EHC97670.1"/>
    <property type="molecule type" value="Genomic_DNA"/>
</dbReference>
<evidence type="ECO:0000256" key="1">
    <source>
        <dbReference type="ARBA" id="ARBA00004651"/>
    </source>
</evidence>
<feature type="transmembrane region" description="Helical" evidence="8">
    <location>
        <begin position="12"/>
        <end position="35"/>
    </location>
</feature>
<comment type="similarity">
    <text evidence="2">Belongs to the AzlC family.</text>
</comment>
<dbReference type="Pfam" id="PF05437">
    <property type="entry name" value="AzlD"/>
    <property type="match status" value="1"/>
</dbReference>
<dbReference type="GO" id="GO:0005886">
    <property type="term" value="C:plasma membrane"/>
    <property type="evidence" value="ECO:0007669"/>
    <property type="project" value="UniProtKB-SubCell"/>
</dbReference>
<feature type="transmembrane region" description="Helical" evidence="8">
    <location>
        <begin position="233"/>
        <end position="253"/>
    </location>
</feature>
<dbReference type="Proteomes" id="UP000004776">
    <property type="component" value="Unassembled WGS sequence"/>
</dbReference>
<evidence type="ECO:0000256" key="2">
    <source>
        <dbReference type="ARBA" id="ARBA00010735"/>
    </source>
</evidence>
<organism evidence="9 10">
    <name type="scientific">Salmonella enterica subsp. enterica serovar Urbana str. R8-2977</name>
    <dbReference type="NCBI Taxonomy" id="913084"/>
    <lineage>
        <taxon>Bacteria</taxon>
        <taxon>Pseudomonadati</taxon>
        <taxon>Pseudomonadota</taxon>
        <taxon>Gammaproteobacteria</taxon>
        <taxon>Enterobacterales</taxon>
        <taxon>Enterobacteriaceae</taxon>
        <taxon>Salmonella</taxon>
    </lineage>
</organism>
<feature type="transmembrane region" description="Helical" evidence="8">
    <location>
        <begin position="320"/>
        <end position="339"/>
    </location>
</feature>
<dbReference type="PANTHER" id="PTHR34979">
    <property type="entry name" value="INNER MEMBRANE PROTEIN YGAZ"/>
    <property type="match status" value="1"/>
</dbReference>
<gene>
    <name evidence="9" type="ORF">LTSEURB_6001</name>
</gene>
<dbReference type="AlphaFoldDB" id="G5S3N9"/>
<dbReference type="InterPro" id="IPR008407">
    <property type="entry name" value="Brnchd-chn_aa_trnsp_AzlD"/>
</dbReference>
<comment type="subcellular location">
    <subcellularLocation>
        <location evidence="1">Cell membrane</location>
        <topology evidence="1">Multi-pass membrane protein</topology>
    </subcellularLocation>
</comment>
<keyword evidence="5 8" id="KW-0812">Transmembrane</keyword>
<name>G5S3N9_SALET</name>
<dbReference type="PANTHER" id="PTHR34979:SF1">
    <property type="entry name" value="INNER MEMBRANE PROTEIN YGAZ"/>
    <property type="match status" value="1"/>
</dbReference>
<protein>
    <submittedName>
        <fullName evidence="9">Putative exported protein</fullName>
    </submittedName>
</protein>
<dbReference type="InterPro" id="IPR011606">
    <property type="entry name" value="Brnchd-chn_aa_trnsp_permease"/>
</dbReference>
<evidence type="ECO:0000313" key="10">
    <source>
        <dbReference type="Proteomes" id="UP000004776"/>
    </source>
</evidence>
<feature type="transmembrane region" description="Helical" evidence="8">
    <location>
        <begin position="160"/>
        <end position="178"/>
    </location>
</feature>
<keyword evidence="7 8" id="KW-0472">Membrane</keyword>
<keyword evidence="6 8" id="KW-1133">Transmembrane helix</keyword>
<reference evidence="9 10" key="1">
    <citation type="journal article" date="2011" name="BMC Genomics">
        <title>Genome sequencing reveals diversification of virulence factor content and possible host adaptation in distinct subpopulations of Salmonella enterica.</title>
        <authorList>
            <person name="den Bakker H.C."/>
            <person name="Moreno Switt A.I."/>
            <person name="Govoni G."/>
            <person name="Cummings C.A."/>
            <person name="Ranieri M.L."/>
            <person name="Degoricija L."/>
            <person name="Hoelzer K."/>
            <person name="Rodriguez-Rivera L.D."/>
            <person name="Brown S."/>
            <person name="Bolchacova E."/>
            <person name="Furtado M.R."/>
            <person name="Wiedmann M."/>
        </authorList>
    </citation>
    <scope>NUCLEOTIDE SEQUENCE [LARGE SCALE GENOMIC DNA]</scope>
    <source>
        <strain evidence="9 10">R8-2977</strain>
    </source>
</reference>
<comment type="caution">
    <text evidence="9">The sequence shown here is derived from an EMBL/GenBank/DDBJ whole genome shotgun (WGS) entry which is preliminary data.</text>
</comment>
<evidence type="ECO:0000256" key="4">
    <source>
        <dbReference type="ARBA" id="ARBA00022475"/>
    </source>
</evidence>
<keyword evidence="4" id="KW-1003">Cell membrane</keyword>
<evidence type="ECO:0000256" key="5">
    <source>
        <dbReference type="ARBA" id="ARBA00022692"/>
    </source>
</evidence>
<evidence type="ECO:0000256" key="8">
    <source>
        <dbReference type="SAM" id="Phobius"/>
    </source>
</evidence>
<evidence type="ECO:0000313" key="9">
    <source>
        <dbReference type="EMBL" id="EHC97670.1"/>
    </source>
</evidence>
<sequence length="340" mass="35968">MKHYFSCLKGDTIKAIFLVCLAVGVVGMSYGSLAMAYGFPLWVPFVLSIFVLAGASEFMFIGIVASGGNPLAAAAAGLLVNARHVPFGVTVRDLVGTRAASFFGCHIMNDESVVFGLSQKTPEQRKAAYWLCGLGVALFWPIGTLIGAGVGKLLPAPETIGLDAVFPAILLALVIPAFKNRTTLIRGCSGAAHIDSWLQRRQRRRAVACRRSLCGGRIAGVAFAAWPTGEEKIMGNMTLFIIGIALLSVGTYLMRLGGAKLGSRLALSERSQALLSDAATVLLFSVALATTFYEGEHFAGMARVLGVGFAVFLAWRKMPLIVVIIAAAVVTALLRMAGIN</sequence>
<evidence type="ECO:0000256" key="6">
    <source>
        <dbReference type="ARBA" id="ARBA00022989"/>
    </source>
</evidence>
<feature type="transmembrane region" description="Helical" evidence="8">
    <location>
        <begin position="298"/>
        <end position="315"/>
    </location>
</feature>
<feature type="transmembrane region" description="Helical" evidence="8">
    <location>
        <begin position="208"/>
        <end position="227"/>
    </location>
</feature>
<proteinExistence type="inferred from homology"/>
<feature type="transmembrane region" description="Helical" evidence="8">
    <location>
        <begin position="274"/>
        <end position="292"/>
    </location>
</feature>
<accession>G5S3N9</accession>
<feature type="transmembrane region" description="Helical" evidence="8">
    <location>
        <begin position="127"/>
        <end position="148"/>
    </location>
</feature>
<dbReference type="GO" id="GO:1903785">
    <property type="term" value="P:L-valine transmembrane transport"/>
    <property type="evidence" value="ECO:0007669"/>
    <property type="project" value="TreeGrafter"/>
</dbReference>
<evidence type="ECO:0000256" key="3">
    <source>
        <dbReference type="ARBA" id="ARBA00022448"/>
    </source>
</evidence>
<keyword evidence="3" id="KW-0813">Transport</keyword>
<evidence type="ECO:0000256" key="7">
    <source>
        <dbReference type="ARBA" id="ARBA00023136"/>
    </source>
</evidence>
<dbReference type="Pfam" id="PF03591">
    <property type="entry name" value="AzlC"/>
    <property type="match status" value="1"/>
</dbReference>
<dbReference type="PATRIC" id="fig|913084.3.peg.4457"/>